<dbReference type="SMART" id="SM00120">
    <property type="entry name" value="HX"/>
    <property type="match status" value="3"/>
</dbReference>
<sequence>MPSLRSCVPVALFAGFFLLVANPALAAFPDRHVIYNIEAIIPSETVIPTSPGEVKVLGFEGDRPQNGANILASPREDEDGGPNQKFYFVPADDGFFFITSMMSHEMVFEVADQNPTFGTNIHLAERNGSKAQMFKIEGGEGGVKIFSAIDEKFQIVVDNRRKQVRPNETSLLIVVDYNAMIVDASPEAPPSGINSRSQFFKLVDSKAFAVDAAMRFDSHRAYFFSGDEYYRFQVDESHLEAGFPQALVPNWELPQEWESGLDAAVNWGGGVAFLFRGSEYIKYNLQEDRPYPNFPKPIQDDWAFPETWEKGIDAAVNWQHKDPRRGVINDFVYFFKGDEFIIYQLDNSQVGGPFKIKERFSLGDAFESGIDAGCPWTDEV</sequence>
<dbReference type="PROSITE" id="PS51642">
    <property type="entry name" value="HEMOPEXIN_2"/>
    <property type="match status" value="3"/>
</dbReference>
<dbReference type="InterPro" id="IPR036375">
    <property type="entry name" value="Hemopexin-like_dom_sf"/>
</dbReference>
<reference evidence="2 3" key="1">
    <citation type="submission" date="2020-03" db="EMBL/GenBank/DDBJ databases">
        <title>Metabolic flexibility allows generalist bacteria to become dominant in a frequently disturbed ecosystem.</title>
        <authorList>
            <person name="Chen Y.-J."/>
            <person name="Leung P.M."/>
            <person name="Bay S.K."/>
            <person name="Hugenholtz P."/>
            <person name="Kessler A.J."/>
            <person name="Shelley G."/>
            <person name="Waite D.W."/>
            <person name="Cook P.L."/>
            <person name="Greening C."/>
        </authorList>
    </citation>
    <scope>NUCLEOTIDE SEQUENCE [LARGE SCALE GENOMIC DNA]</scope>
    <source>
        <strain evidence="2">SS_bin_28</strain>
    </source>
</reference>
<name>A0A7Y2EAR0_UNCEI</name>
<dbReference type="AlphaFoldDB" id="A0A7Y2EAR0"/>
<proteinExistence type="predicted"/>
<feature type="signal peptide" evidence="1">
    <location>
        <begin position="1"/>
        <end position="26"/>
    </location>
</feature>
<organism evidence="2 3">
    <name type="scientific">Eiseniibacteriota bacterium</name>
    <dbReference type="NCBI Taxonomy" id="2212470"/>
    <lineage>
        <taxon>Bacteria</taxon>
        <taxon>Candidatus Eiseniibacteriota</taxon>
    </lineage>
</organism>
<feature type="non-terminal residue" evidence="2">
    <location>
        <position position="380"/>
    </location>
</feature>
<evidence type="ECO:0000313" key="2">
    <source>
        <dbReference type="EMBL" id="NNF08358.1"/>
    </source>
</evidence>
<dbReference type="SUPFAM" id="SSF50370">
    <property type="entry name" value="Ricin B-like lectins"/>
    <property type="match status" value="1"/>
</dbReference>
<evidence type="ECO:0000256" key="1">
    <source>
        <dbReference type="SAM" id="SignalP"/>
    </source>
</evidence>
<feature type="chain" id="PRO_5030762692" description="Ricin B lectin domain-containing protein" evidence="1">
    <location>
        <begin position="27"/>
        <end position="380"/>
    </location>
</feature>
<dbReference type="Pfam" id="PF00045">
    <property type="entry name" value="Hemopexin"/>
    <property type="match status" value="2"/>
</dbReference>
<evidence type="ECO:0000313" key="3">
    <source>
        <dbReference type="Proteomes" id="UP000547674"/>
    </source>
</evidence>
<dbReference type="Proteomes" id="UP000547674">
    <property type="component" value="Unassembled WGS sequence"/>
</dbReference>
<dbReference type="SUPFAM" id="SSF50923">
    <property type="entry name" value="Hemopexin-like domain"/>
    <property type="match status" value="1"/>
</dbReference>
<evidence type="ECO:0008006" key="4">
    <source>
        <dbReference type="Google" id="ProtNLM"/>
    </source>
</evidence>
<dbReference type="Gene3D" id="2.110.10.10">
    <property type="entry name" value="Hemopexin-like domain"/>
    <property type="match status" value="2"/>
</dbReference>
<protein>
    <recommendedName>
        <fullName evidence="4">Ricin B lectin domain-containing protein</fullName>
    </recommendedName>
</protein>
<dbReference type="CDD" id="cd00161">
    <property type="entry name" value="beta-trefoil_Ricin-like"/>
    <property type="match status" value="1"/>
</dbReference>
<comment type="caution">
    <text evidence="2">The sequence shown here is derived from an EMBL/GenBank/DDBJ whole genome shotgun (WGS) entry which is preliminary data.</text>
</comment>
<dbReference type="EMBL" id="JABDJR010000661">
    <property type="protein sequence ID" value="NNF08358.1"/>
    <property type="molecule type" value="Genomic_DNA"/>
</dbReference>
<gene>
    <name evidence="2" type="ORF">HKN21_16475</name>
</gene>
<keyword evidence="1" id="KW-0732">Signal</keyword>
<accession>A0A7Y2EAR0</accession>
<dbReference type="Gene3D" id="2.80.10.50">
    <property type="match status" value="1"/>
</dbReference>
<dbReference type="InterPro" id="IPR018487">
    <property type="entry name" value="Hemopexin-like_repeat"/>
</dbReference>
<dbReference type="InterPro" id="IPR035992">
    <property type="entry name" value="Ricin_B-like_lectins"/>
</dbReference>